<organism evidence="3 4">
    <name type="scientific">Thalassotalea nanhaiensis</name>
    <dbReference type="NCBI Taxonomy" id="3065648"/>
    <lineage>
        <taxon>Bacteria</taxon>
        <taxon>Pseudomonadati</taxon>
        <taxon>Pseudomonadota</taxon>
        <taxon>Gammaproteobacteria</taxon>
        <taxon>Alteromonadales</taxon>
        <taxon>Colwelliaceae</taxon>
        <taxon>Thalassotalea</taxon>
    </lineage>
</organism>
<evidence type="ECO:0000256" key="2">
    <source>
        <dbReference type="ARBA" id="ARBA00023002"/>
    </source>
</evidence>
<dbReference type="Proteomes" id="UP001248581">
    <property type="component" value="Chromosome"/>
</dbReference>
<name>A0ABY9TJZ2_9GAMM</name>
<dbReference type="Gene3D" id="3.40.50.720">
    <property type="entry name" value="NAD(P)-binding Rossmann-like Domain"/>
    <property type="match status" value="1"/>
</dbReference>
<gene>
    <name evidence="3" type="ORF">RI845_02950</name>
</gene>
<keyword evidence="4" id="KW-1185">Reference proteome</keyword>
<reference evidence="4" key="1">
    <citation type="submission" date="2023-09" db="EMBL/GenBank/DDBJ databases">
        <authorList>
            <person name="Li S."/>
            <person name="Li X."/>
            <person name="Zhang C."/>
            <person name="Zhao Z."/>
        </authorList>
    </citation>
    <scope>NUCLEOTIDE SEQUENCE [LARGE SCALE GENOMIC DNA]</scope>
    <source>
        <strain evidence="4">SQ345</strain>
    </source>
</reference>
<evidence type="ECO:0000256" key="1">
    <source>
        <dbReference type="ARBA" id="ARBA00006484"/>
    </source>
</evidence>
<evidence type="ECO:0000313" key="4">
    <source>
        <dbReference type="Proteomes" id="UP001248581"/>
    </source>
</evidence>
<dbReference type="PANTHER" id="PTHR24321:SF8">
    <property type="entry name" value="ESTRADIOL 17-BETA-DEHYDROGENASE 8-RELATED"/>
    <property type="match status" value="1"/>
</dbReference>
<dbReference type="PROSITE" id="PS00061">
    <property type="entry name" value="ADH_SHORT"/>
    <property type="match status" value="1"/>
</dbReference>
<dbReference type="PANTHER" id="PTHR24321">
    <property type="entry name" value="DEHYDROGENASES, SHORT CHAIN"/>
    <property type="match status" value="1"/>
</dbReference>
<dbReference type="InterPro" id="IPR036291">
    <property type="entry name" value="NAD(P)-bd_dom_sf"/>
</dbReference>
<dbReference type="CDD" id="cd05233">
    <property type="entry name" value="SDR_c"/>
    <property type="match status" value="1"/>
</dbReference>
<dbReference type="InterPro" id="IPR002347">
    <property type="entry name" value="SDR_fam"/>
</dbReference>
<dbReference type="PRINTS" id="PR00080">
    <property type="entry name" value="SDRFAMILY"/>
</dbReference>
<comment type="similarity">
    <text evidence="1">Belongs to the short-chain dehydrogenases/reductases (SDR) family.</text>
</comment>
<keyword evidence="2" id="KW-0560">Oxidoreductase</keyword>
<dbReference type="RefSeq" id="WP_348388266.1">
    <property type="nucleotide sequence ID" value="NZ_CP134146.1"/>
</dbReference>
<sequence length="251" mass="27303">MSYSTHYPSLKGKVIFITGGASGIGAEMVRSFVEQGAKVAFVDLDNNAAQHLSDDLHGNVWFQSIDATKQTDLQQSVKDAAEALGAINVLINNVANDMRHHVSEISEQQWHDCMKINLDPTFFASQAVYPYMQKNGGGSIVNFSSINAIVGLANMSGYVTAKAGIIGMTRAMAKDFGCDNIRVNAILPGWVATERQLQTWLNEDVENQWMESMAIKKRILASDVAKLALFLASDDSSMITGQKLVIDGGKI</sequence>
<dbReference type="PRINTS" id="PR00081">
    <property type="entry name" value="GDHRDH"/>
</dbReference>
<evidence type="ECO:0000313" key="3">
    <source>
        <dbReference type="EMBL" id="WNC69122.1"/>
    </source>
</evidence>
<dbReference type="EMBL" id="CP134146">
    <property type="protein sequence ID" value="WNC69122.1"/>
    <property type="molecule type" value="Genomic_DNA"/>
</dbReference>
<protein>
    <submittedName>
        <fullName evidence="3">SDR family NAD(P)-dependent oxidoreductase</fullName>
    </submittedName>
</protein>
<dbReference type="Pfam" id="PF13561">
    <property type="entry name" value="adh_short_C2"/>
    <property type="match status" value="1"/>
</dbReference>
<dbReference type="SUPFAM" id="SSF51735">
    <property type="entry name" value="NAD(P)-binding Rossmann-fold domains"/>
    <property type="match status" value="1"/>
</dbReference>
<dbReference type="InterPro" id="IPR020904">
    <property type="entry name" value="Sc_DH/Rdtase_CS"/>
</dbReference>
<accession>A0ABY9TJZ2</accession>
<proteinExistence type="inferred from homology"/>